<evidence type="ECO:0000313" key="2">
    <source>
        <dbReference type="Proteomes" id="UP000198211"/>
    </source>
</evidence>
<evidence type="ECO:0000313" key="1">
    <source>
        <dbReference type="EMBL" id="OWZ15428.1"/>
    </source>
</evidence>
<reference evidence="2" key="1">
    <citation type="submission" date="2017-03" db="EMBL/GenBank/DDBJ databases">
        <title>Phytopthora megakarya and P. palmivora, two closely related causual agents of cacao black pod achieved similar genome size and gene model numbers by different mechanisms.</title>
        <authorList>
            <person name="Ali S."/>
            <person name="Shao J."/>
            <person name="Larry D.J."/>
            <person name="Kronmiller B."/>
            <person name="Shen D."/>
            <person name="Strem M.D."/>
            <person name="Melnick R.L."/>
            <person name="Guiltinan M.J."/>
            <person name="Tyler B.M."/>
            <person name="Meinhardt L.W."/>
            <person name="Bailey B.A."/>
        </authorList>
    </citation>
    <scope>NUCLEOTIDE SEQUENCE [LARGE SCALE GENOMIC DNA]</scope>
    <source>
        <strain evidence="2">zdho120</strain>
    </source>
</reference>
<proteinExistence type="predicted"/>
<dbReference type="AlphaFoldDB" id="A0A225WDW4"/>
<name>A0A225WDW4_9STRA</name>
<gene>
    <name evidence="1" type="ORF">PHMEG_00010931</name>
</gene>
<dbReference type="STRING" id="4795.A0A225WDW4"/>
<protein>
    <submittedName>
        <fullName evidence="1">Uncharacterized protein</fullName>
    </submittedName>
</protein>
<keyword evidence="2" id="KW-1185">Reference proteome</keyword>
<sequence>MSAAGNRADVIDNLAELRSHVTIDLSPDVPLLDMLDHPTTTRGLEAPTVARLDTTPTIYAHISRVLDRISKQAGVVAVLTSHSSRRGGAQHANVSGRLTARWIFDSGAWNMTTTNKGFNYIINTSVEDRKIIKICSGHDADARVSLQD</sequence>
<organism evidence="1 2">
    <name type="scientific">Phytophthora megakarya</name>
    <dbReference type="NCBI Taxonomy" id="4795"/>
    <lineage>
        <taxon>Eukaryota</taxon>
        <taxon>Sar</taxon>
        <taxon>Stramenopiles</taxon>
        <taxon>Oomycota</taxon>
        <taxon>Peronosporomycetes</taxon>
        <taxon>Peronosporales</taxon>
        <taxon>Peronosporaceae</taxon>
        <taxon>Phytophthora</taxon>
    </lineage>
</organism>
<accession>A0A225WDW4</accession>
<dbReference type="Proteomes" id="UP000198211">
    <property type="component" value="Unassembled WGS sequence"/>
</dbReference>
<comment type="caution">
    <text evidence="1">The sequence shown here is derived from an EMBL/GenBank/DDBJ whole genome shotgun (WGS) entry which is preliminary data.</text>
</comment>
<dbReference type="EMBL" id="NBNE01001125">
    <property type="protein sequence ID" value="OWZ15428.1"/>
    <property type="molecule type" value="Genomic_DNA"/>
</dbReference>
<dbReference type="OrthoDB" id="109904at2759"/>